<dbReference type="SUPFAM" id="SSF55331">
    <property type="entry name" value="Tautomerase/MIF"/>
    <property type="match status" value="1"/>
</dbReference>
<dbReference type="GO" id="GO:0016853">
    <property type="term" value="F:isomerase activity"/>
    <property type="evidence" value="ECO:0007669"/>
    <property type="project" value="UniProtKB-KW"/>
</dbReference>
<proteinExistence type="predicted"/>
<evidence type="ECO:0000313" key="3">
    <source>
        <dbReference type="EMBL" id="QGU95722.1"/>
    </source>
</evidence>
<dbReference type="EMBL" id="CP046522">
    <property type="protein sequence ID" value="QGU95722.1"/>
    <property type="molecule type" value="Genomic_DNA"/>
</dbReference>
<keyword evidence="4" id="KW-1185">Reference proteome</keyword>
<dbReference type="InterPro" id="IPR004370">
    <property type="entry name" value="4-OT-like_dom"/>
</dbReference>
<sequence length="65" mass="7119">MPVITIEAGRMDKEKKAKLVETFTKSASEILGIPEQAFVTLIRENDADNVGNGGKLLSDIMAERK</sequence>
<protein>
    <submittedName>
        <fullName evidence="3">4-oxalocrotonate tautomerase</fullName>
    </submittedName>
</protein>
<dbReference type="NCBIfam" id="NF041920">
    <property type="entry name" value="DmpI"/>
    <property type="match status" value="1"/>
</dbReference>
<gene>
    <name evidence="3" type="ORF">GOM49_12035</name>
</gene>
<dbReference type="InterPro" id="IPR014347">
    <property type="entry name" value="Tautomerase/MIF_sf"/>
</dbReference>
<name>A0A6I6EPR6_9CLOT</name>
<evidence type="ECO:0000259" key="2">
    <source>
        <dbReference type="Pfam" id="PF01361"/>
    </source>
</evidence>
<feature type="domain" description="4-oxalocrotonate tautomerase-like" evidence="2">
    <location>
        <begin position="3"/>
        <end position="59"/>
    </location>
</feature>
<evidence type="ECO:0000256" key="1">
    <source>
        <dbReference type="ARBA" id="ARBA00023235"/>
    </source>
</evidence>
<dbReference type="Proteomes" id="UP000422764">
    <property type="component" value="Chromosome"/>
</dbReference>
<evidence type="ECO:0000313" key="4">
    <source>
        <dbReference type="Proteomes" id="UP000422764"/>
    </source>
</evidence>
<dbReference type="AlphaFoldDB" id="A0A6I6EPR6"/>
<dbReference type="Pfam" id="PF01361">
    <property type="entry name" value="Tautomerase"/>
    <property type="match status" value="1"/>
</dbReference>
<keyword evidence="1" id="KW-0413">Isomerase</keyword>
<accession>A0A6I6EPR6</accession>
<dbReference type="Gene3D" id="3.30.429.10">
    <property type="entry name" value="Macrophage Migration Inhibitory Factor"/>
    <property type="match status" value="1"/>
</dbReference>
<organism evidence="3 4">
    <name type="scientific">Clostridium bovifaecis</name>
    <dbReference type="NCBI Taxonomy" id="2184719"/>
    <lineage>
        <taxon>Bacteria</taxon>
        <taxon>Bacillati</taxon>
        <taxon>Bacillota</taxon>
        <taxon>Clostridia</taxon>
        <taxon>Eubacteriales</taxon>
        <taxon>Clostridiaceae</taxon>
        <taxon>Clostridium</taxon>
    </lineage>
</organism>
<reference evidence="3 4" key="1">
    <citation type="submission" date="2019-12" db="EMBL/GenBank/DDBJ databases">
        <title>Genome sequenceing of Clostridium bovifaecis.</title>
        <authorList>
            <person name="Yao Y."/>
        </authorList>
    </citation>
    <scope>NUCLEOTIDE SEQUENCE [LARGE SCALE GENOMIC DNA]</scope>
    <source>
        <strain evidence="3 4">BXX</strain>
    </source>
</reference>